<dbReference type="AlphaFoldDB" id="A0A2Z3HD55"/>
<gene>
    <name evidence="2 4" type="primary">rbfA</name>
    <name evidence="4" type="ORF">C1280_34770</name>
</gene>
<comment type="function">
    <text evidence="2">One of several proteins that assist in the late maturation steps of the functional core of the 30S ribosomal subunit. Associates with free 30S ribosomal subunits (but not with 30S subunits that are part of 70S ribosomes or polysomes). Required for efficient processing of 16S rRNA. May interact with the 5'-terminal helix region of 16S rRNA.</text>
</comment>
<dbReference type="InterPro" id="IPR000238">
    <property type="entry name" value="RbfA"/>
</dbReference>
<dbReference type="OrthoDB" id="307788at2"/>
<evidence type="ECO:0000313" key="4">
    <source>
        <dbReference type="EMBL" id="AWM41656.1"/>
    </source>
</evidence>
<protein>
    <recommendedName>
        <fullName evidence="2">Ribosome-binding factor A</fullName>
    </recommendedName>
</protein>
<dbReference type="PANTHER" id="PTHR33515">
    <property type="entry name" value="RIBOSOME-BINDING FACTOR A, CHLOROPLASTIC-RELATED"/>
    <property type="match status" value="1"/>
</dbReference>
<keyword evidence="2" id="KW-0963">Cytoplasm</keyword>
<reference evidence="4 5" key="1">
    <citation type="submission" date="2018-01" db="EMBL/GenBank/DDBJ databases">
        <title>G. obscuriglobus.</title>
        <authorList>
            <person name="Franke J."/>
            <person name="Blomberg W."/>
            <person name="Selmecki A."/>
        </authorList>
    </citation>
    <scope>NUCLEOTIDE SEQUENCE [LARGE SCALE GENOMIC DNA]</scope>
    <source>
        <strain evidence="4 5">DSM 5831</strain>
    </source>
</reference>
<dbReference type="GO" id="GO:0043024">
    <property type="term" value="F:ribosomal small subunit binding"/>
    <property type="evidence" value="ECO:0007669"/>
    <property type="project" value="TreeGrafter"/>
</dbReference>
<dbReference type="Proteomes" id="UP000245802">
    <property type="component" value="Chromosome"/>
</dbReference>
<dbReference type="KEGG" id="gog:C1280_34770"/>
<organism evidence="4 5">
    <name type="scientific">Gemmata obscuriglobus</name>
    <dbReference type="NCBI Taxonomy" id="114"/>
    <lineage>
        <taxon>Bacteria</taxon>
        <taxon>Pseudomonadati</taxon>
        <taxon>Planctomycetota</taxon>
        <taxon>Planctomycetia</taxon>
        <taxon>Gemmatales</taxon>
        <taxon>Gemmataceae</taxon>
        <taxon>Gemmata</taxon>
    </lineage>
</organism>
<evidence type="ECO:0000256" key="1">
    <source>
        <dbReference type="ARBA" id="ARBA00022517"/>
    </source>
</evidence>
<dbReference type="NCBIfam" id="TIGR00082">
    <property type="entry name" value="rbfA"/>
    <property type="match status" value="1"/>
</dbReference>
<name>A0A2Z3HD55_9BACT</name>
<dbReference type="GO" id="GO:0005829">
    <property type="term" value="C:cytosol"/>
    <property type="evidence" value="ECO:0007669"/>
    <property type="project" value="TreeGrafter"/>
</dbReference>
<feature type="region of interest" description="Disordered" evidence="3">
    <location>
        <begin position="111"/>
        <end position="163"/>
    </location>
</feature>
<comment type="subcellular location">
    <subcellularLocation>
        <location evidence="2">Cytoplasm</location>
    </subcellularLocation>
</comment>
<dbReference type="InterPro" id="IPR015946">
    <property type="entry name" value="KH_dom-like_a/b"/>
</dbReference>
<dbReference type="GO" id="GO:0030490">
    <property type="term" value="P:maturation of SSU-rRNA"/>
    <property type="evidence" value="ECO:0007669"/>
    <property type="project" value="UniProtKB-UniRule"/>
</dbReference>
<evidence type="ECO:0000256" key="3">
    <source>
        <dbReference type="SAM" id="MobiDB-lite"/>
    </source>
</evidence>
<dbReference type="Pfam" id="PF02033">
    <property type="entry name" value="RBFA"/>
    <property type="match status" value="1"/>
</dbReference>
<keyword evidence="1 2" id="KW-0690">Ribosome biogenesis</keyword>
<sequence>MKSHRLARVSEVVRETAANAILFEIKDPRVKNVTVTRAEVSADLQHAKVFVSVMGSEKEQSLTMHGLKSAAAYVQTKIADRLTSRYVPHVTFILDEGVKKSIEIARIIREENERLEADRGAAQTPPEGEPGGDSPESDPESTDEAEHGQTTEAAEGTTDRPKP</sequence>
<comment type="subunit">
    <text evidence="2">Monomer. Binds 30S ribosomal subunits, but not 50S ribosomal subunits or 70S ribosomes.</text>
</comment>
<accession>A0A2Z3HD55</accession>
<evidence type="ECO:0000256" key="2">
    <source>
        <dbReference type="HAMAP-Rule" id="MF_00003"/>
    </source>
</evidence>
<evidence type="ECO:0000313" key="5">
    <source>
        <dbReference type="Proteomes" id="UP000245802"/>
    </source>
</evidence>
<dbReference type="HAMAP" id="MF_00003">
    <property type="entry name" value="RbfA"/>
    <property type="match status" value="1"/>
</dbReference>
<keyword evidence="5" id="KW-1185">Reference proteome</keyword>
<dbReference type="PANTHER" id="PTHR33515:SF1">
    <property type="entry name" value="RIBOSOME-BINDING FACTOR A, CHLOROPLASTIC-RELATED"/>
    <property type="match status" value="1"/>
</dbReference>
<comment type="similarity">
    <text evidence="2">Belongs to the RbfA family.</text>
</comment>
<proteinExistence type="inferred from homology"/>
<dbReference type="RefSeq" id="WP_010048100.1">
    <property type="nucleotide sequence ID" value="NZ_CP025958.1"/>
</dbReference>
<dbReference type="EMBL" id="CP025958">
    <property type="protein sequence ID" value="AWM41656.1"/>
    <property type="molecule type" value="Genomic_DNA"/>
</dbReference>
<dbReference type="Gene3D" id="3.30.300.20">
    <property type="match status" value="1"/>
</dbReference>
<dbReference type="InterPro" id="IPR023799">
    <property type="entry name" value="RbfA_dom_sf"/>
</dbReference>
<dbReference type="SUPFAM" id="SSF89919">
    <property type="entry name" value="Ribosome-binding factor A, RbfA"/>
    <property type="match status" value="1"/>
</dbReference>